<name>A0A0F9DSI5_9ZZZZ</name>
<sequence length="65" mass="7557">MCYSRPIQDNDYDLRVCKGCYMHVRKTVGFLWQEGWAVQKPLEPAYGPPDTIEDLVYPDPPTRPV</sequence>
<organism evidence="1">
    <name type="scientific">marine sediment metagenome</name>
    <dbReference type="NCBI Taxonomy" id="412755"/>
    <lineage>
        <taxon>unclassified sequences</taxon>
        <taxon>metagenomes</taxon>
        <taxon>ecological metagenomes</taxon>
    </lineage>
</organism>
<protein>
    <submittedName>
        <fullName evidence="1">Uncharacterized protein</fullName>
    </submittedName>
</protein>
<gene>
    <name evidence="1" type="ORF">LCGC14_2161770</name>
</gene>
<accession>A0A0F9DSI5</accession>
<dbReference type="EMBL" id="LAZR01027748">
    <property type="protein sequence ID" value="KKL64758.1"/>
    <property type="molecule type" value="Genomic_DNA"/>
</dbReference>
<dbReference type="AlphaFoldDB" id="A0A0F9DSI5"/>
<reference evidence="1" key="1">
    <citation type="journal article" date="2015" name="Nature">
        <title>Complex archaea that bridge the gap between prokaryotes and eukaryotes.</title>
        <authorList>
            <person name="Spang A."/>
            <person name="Saw J.H."/>
            <person name="Jorgensen S.L."/>
            <person name="Zaremba-Niedzwiedzka K."/>
            <person name="Martijn J."/>
            <person name="Lind A.E."/>
            <person name="van Eijk R."/>
            <person name="Schleper C."/>
            <person name="Guy L."/>
            <person name="Ettema T.J."/>
        </authorList>
    </citation>
    <scope>NUCLEOTIDE SEQUENCE</scope>
</reference>
<comment type="caution">
    <text evidence="1">The sequence shown here is derived from an EMBL/GenBank/DDBJ whole genome shotgun (WGS) entry which is preliminary data.</text>
</comment>
<evidence type="ECO:0000313" key="1">
    <source>
        <dbReference type="EMBL" id="KKL64758.1"/>
    </source>
</evidence>
<proteinExistence type="predicted"/>